<keyword evidence="2" id="KW-0349">Heme</keyword>
<dbReference type="PANTHER" id="PTHR11961">
    <property type="entry name" value="CYTOCHROME C"/>
    <property type="match status" value="1"/>
</dbReference>
<protein>
    <recommendedName>
        <fullName evidence="6">Cytochrome c domain-containing protein</fullName>
    </recommendedName>
</protein>
<evidence type="ECO:0000313" key="7">
    <source>
        <dbReference type="EMBL" id="SVB38552.1"/>
    </source>
</evidence>
<dbReference type="Gene3D" id="1.10.760.10">
    <property type="entry name" value="Cytochrome c-like domain"/>
    <property type="match status" value="1"/>
</dbReference>
<dbReference type="InterPro" id="IPR009056">
    <property type="entry name" value="Cyt_c-like_dom"/>
</dbReference>
<proteinExistence type="predicted"/>
<reference evidence="7" key="1">
    <citation type="submission" date="2018-05" db="EMBL/GenBank/DDBJ databases">
        <authorList>
            <person name="Lanie J.A."/>
            <person name="Ng W.-L."/>
            <person name="Kazmierczak K.M."/>
            <person name="Andrzejewski T.M."/>
            <person name="Davidsen T.M."/>
            <person name="Wayne K.J."/>
            <person name="Tettelin H."/>
            <person name="Glass J.I."/>
            <person name="Rusch D."/>
            <person name="Podicherti R."/>
            <person name="Tsui H.-C.T."/>
            <person name="Winkler M.E."/>
        </authorList>
    </citation>
    <scope>NUCLEOTIDE SEQUENCE</scope>
</reference>
<keyword evidence="5" id="KW-0408">Iron</keyword>
<dbReference type="InterPro" id="IPR036909">
    <property type="entry name" value="Cyt_c-like_dom_sf"/>
</dbReference>
<dbReference type="GO" id="GO:0020037">
    <property type="term" value="F:heme binding"/>
    <property type="evidence" value="ECO:0007669"/>
    <property type="project" value="InterPro"/>
</dbReference>
<evidence type="ECO:0000259" key="6">
    <source>
        <dbReference type="PROSITE" id="PS51007"/>
    </source>
</evidence>
<keyword evidence="3" id="KW-0479">Metal-binding</keyword>
<gene>
    <name evidence="7" type="ORF">METZ01_LOCUS191406</name>
</gene>
<sequence length="119" mass="13501">MKQIIIILSVLMLTSVAYADNKVSGEKVFKRCVACHSFTKTKIGPPLGNIFGQKAGSVKGFKYSKAITNSDIIWDSWDLDSFLKKPRKYIKGTKMRFSGLKKKSHRDALIKYLKENQVK</sequence>
<evidence type="ECO:0000256" key="1">
    <source>
        <dbReference type="ARBA" id="ARBA00022448"/>
    </source>
</evidence>
<dbReference type="EMBL" id="UINC01039695">
    <property type="protein sequence ID" value="SVB38552.1"/>
    <property type="molecule type" value="Genomic_DNA"/>
</dbReference>
<keyword evidence="4" id="KW-0249">Electron transport</keyword>
<evidence type="ECO:0000256" key="2">
    <source>
        <dbReference type="ARBA" id="ARBA00022617"/>
    </source>
</evidence>
<name>A0A382DKJ3_9ZZZZ</name>
<dbReference type="PRINTS" id="PR00604">
    <property type="entry name" value="CYTCHRMECIAB"/>
</dbReference>
<dbReference type="PROSITE" id="PS51007">
    <property type="entry name" value="CYTC"/>
    <property type="match status" value="1"/>
</dbReference>
<evidence type="ECO:0000256" key="4">
    <source>
        <dbReference type="ARBA" id="ARBA00022982"/>
    </source>
</evidence>
<feature type="domain" description="Cytochrome c" evidence="6">
    <location>
        <begin position="20"/>
        <end position="117"/>
    </location>
</feature>
<dbReference type="Pfam" id="PF00034">
    <property type="entry name" value="Cytochrom_C"/>
    <property type="match status" value="1"/>
</dbReference>
<organism evidence="7">
    <name type="scientific">marine metagenome</name>
    <dbReference type="NCBI Taxonomy" id="408172"/>
    <lineage>
        <taxon>unclassified sequences</taxon>
        <taxon>metagenomes</taxon>
        <taxon>ecological metagenomes</taxon>
    </lineage>
</organism>
<accession>A0A382DKJ3</accession>
<evidence type="ECO:0000256" key="5">
    <source>
        <dbReference type="ARBA" id="ARBA00023004"/>
    </source>
</evidence>
<evidence type="ECO:0000256" key="3">
    <source>
        <dbReference type="ARBA" id="ARBA00022723"/>
    </source>
</evidence>
<dbReference type="AlphaFoldDB" id="A0A382DKJ3"/>
<keyword evidence="1" id="KW-0813">Transport</keyword>
<dbReference type="InterPro" id="IPR002327">
    <property type="entry name" value="Cyt_c_1A/1B"/>
</dbReference>
<dbReference type="GO" id="GO:0009055">
    <property type="term" value="F:electron transfer activity"/>
    <property type="evidence" value="ECO:0007669"/>
    <property type="project" value="InterPro"/>
</dbReference>
<dbReference type="SUPFAM" id="SSF46626">
    <property type="entry name" value="Cytochrome c"/>
    <property type="match status" value="1"/>
</dbReference>
<dbReference type="GO" id="GO:0046872">
    <property type="term" value="F:metal ion binding"/>
    <property type="evidence" value="ECO:0007669"/>
    <property type="project" value="UniProtKB-KW"/>
</dbReference>